<evidence type="ECO:0000256" key="1">
    <source>
        <dbReference type="SAM" id="MobiDB-lite"/>
    </source>
</evidence>
<dbReference type="RefSeq" id="WP_246546593.1">
    <property type="nucleotide sequence ID" value="NZ_BSFM01000003.1"/>
</dbReference>
<gene>
    <name evidence="2" type="ORF">GCM10017653_06580</name>
</gene>
<evidence type="ECO:0000313" key="2">
    <source>
        <dbReference type="EMBL" id="GLK82589.1"/>
    </source>
</evidence>
<protein>
    <submittedName>
        <fullName evidence="2">Uncharacterized protein</fullName>
    </submittedName>
</protein>
<dbReference type="AlphaFoldDB" id="A0A9W6JUL9"/>
<reference evidence="2" key="2">
    <citation type="submission" date="2023-01" db="EMBL/GenBank/DDBJ databases">
        <authorList>
            <person name="Sun Q."/>
            <person name="Evtushenko L."/>
        </authorList>
    </citation>
    <scope>NUCLEOTIDE SEQUENCE</scope>
    <source>
        <strain evidence="2">VKM B-2789</strain>
    </source>
</reference>
<feature type="region of interest" description="Disordered" evidence="1">
    <location>
        <begin position="49"/>
        <end position="78"/>
    </location>
</feature>
<accession>A0A9W6JUL9</accession>
<organism evidence="2 3">
    <name type="scientific">Ancylobacter defluvii</name>
    <dbReference type="NCBI Taxonomy" id="1282440"/>
    <lineage>
        <taxon>Bacteria</taxon>
        <taxon>Pseudomonadati</taxon>
        <taxon>Pseudomonadota</taxon>
        <taxon>Alphaproteobacteria</taxon>
        <taxon>Hyphomicrobiales</taxon>
        <taxon>Xanthobacteraceae</taxon>
        <taxon>Ancylobacter</taxon>
    </lineage>
</organism>
<name>A0A9W6JUL9_9HYPH</name>
<dbReference type="EMBL" id="BSFM01000003">
    <property type="protein sequence ID" value="GLK82589.1"/>
    <property type="molecule type" value="Genomic_DNA"/>
</dbReference>
<keyword evidence="3" id="KW-1185">Reference proteome</keyword>
<sequence>MTPLSDADPARFGSVRFVLTEMDETLTFRRRLAARTYDALERLQSAGVAVTPAAPASSRLPTRSSAAGRRNMREPSPS</sequence>
<reference evidence="2" key="1">
    <citation type="journal article" date="2014" name="Int. J. Syst. Evol. Microbiol.">
        <title>Complete genome sequence of Corynebacterium casei LMG S-19264T (=DSM 44701T), isolated from a smear-ripened cheese.</title>
        <authorList>
            <consortium name="US DOE Joint Genome Institute (JGI-PGF)"/>
            <person name="Walter F."/>
            <person name="Albersmeier A."/>
            <person name="Kalinowski J."/>
            <person name="Ruckert C."/>
        </authorList>
    </citation>
    <scope>NUCLEOTIDE SEQUENCE</scope>
    <source>
        <strain evidence="2">VKM B-2789</strain>
    </source>
</reference>
<evidence type="ECO:0000313" key="3">
    <source>
        <dbReference type="Proteomes" id="UP001143330"/>
    </source>
</evidence>
<dbReference type="Proteomes" id="UP001143330">
    <property type="component" value="Unassembled WGS sequence"/>
</dbReference>
<proteinExistence type="predicted"/>
<comment type="caution">
    <text evidence="2">The sequence shown here is derived from an EMBL/GenBank/DDBJ whole genome shotgun (WGS) entry which is preliminary data.</text>
</comment>